<dbReference type="STRING" id="658445.H744_2c2697"/>
<dbReference type="CDD" id="cd01948">
    <property type="entry name" value="EAL"/>
    <property type="match status" value="1"/>
</dbReference>
<dbReference type="GO" id="GO:0071111">
    <property type="term" value="F:cyclic-guanylate-specific phosphodiesterase activity"/>
    <property type="evidence" value="ECO:0007669"/>
    <property type="project" value="InterPro"/>
</dbReference>
<evidence type="ECO:0000313" key="4">
    <source>
        <dbReference type="Proteomes" id="UP000032303"/>
    </source>
</evidence>
<sequence>MNQNFSLLEFLQIPVWIFDIHQKRILWANSAALPLWEAKSTDELTARDLSLDMSEAVDAILDGYLSRFQQGEKIKTWWYFSPNDVIKKALCYFSGMPGPDGNTVMLVEVIAEEASLRRELAFSGSSNLALLFDESGHLISANNSFTHSFGEDLKDLASFLGDAQLADKWLAAARHEGILKAKRLCWTGKSHHWLNIDGKWLTDKHQLLLSLINISQEKEQLHKAKYNAEHDFLTGLLNRRGITNAIVENQHSQHPYSLLFLDIDGFKLVNDTYGHAIGDKLLRAIAIRLQEEVKFKGLLARFGGDEFIVQAEHRNIENSAMFAKQLIKALNRPFHLKEVGELSIGCSIGTSDYPSDAKDIETLVTQADMAMHRAKLRGRNRSHHFSPDMADALYRKMTLRHHLTLALEADAFELYYQPIVDIKSKSLKGFEALIRWHDEELGQVSPGEFIPLAEETGQIVPLGKWILKTACKQLALWREKYGKAFIMSVNLSRAQLQSSLAPTIEGLLNRYQIPPSQLALELTESTMLQEYDEAKQCLDDLASLGIELYLDDFGTGYSSLSQLQDLPISTVKLDQSFVQGEHKGSQAIIEATQAICEKLALKVVAEGVETEAQLRYLQQCRFDFCQGYYLGRPMPAHEHEDRNFSLLNTIPEAPLQEQKPEVVQ</sequence>
<dbReference type="NCBIfam" id="TIGR00254">
    <property type="entry name" value="GGDEF"/>
    <property type="match status" value="1"/>
</dbReference>
<dbReference type="InterPro" id="IPR000014">
    <property type="entry name" value="PAS"/>
</dbReference>
<evidence type="ECO:0000313" key="3">
    <source>
        <dbReference type="EMBL" id="AJR09353.1"/>
    </source>
</evidence>
<dbReference type="PATRIC" id="fig|658445.3.peg.4731"/>
<feature type="domain" description="GGDEF" evidence="2">
    <location>
        <begin position="254"/>
        <end position="387"/>
    </location>
</feature>
<dbReference type="Proteomes" id="UP000032303">
    <property type="component" value="Chromosome 2"/>
</dbReference>
<dbReference type="SUPFAM" id="SSF141868">
    <property type="entry name" value="EAL domain-like"/>
    <property type="match status" value="1"/>
</dbReference>
<proteinExistence type="predicted"/>
<dbReference type="PANTHER" id="PTHR33121">
    <property type="entry name" value="CYCLIC DI-GMP PHOSPHODIESTERASE PDEF"/>
    <property type="match status" value="1"/>
</dbReference>
<dbReference type="SUPFAM" id="SSF55073">
    <property type="entry name" value="Nucleotide cyclase"/>
    <property type="match status" value="1"/>
</dbReference>
<dbReference type="InterPro" id="IPR043128">
    <property type="entry name" value="Rev_trsase/Diguanyl_cyclase"/>
</dbReference>
<dbReference type="InterPro" id="IPR050706">
    <property type="entry name" value="Cyclic-di-GMP_PDE-like"/>
</dbReference>
<feature type="domain" description="EAL" evidence="1">
    <location>
        <begin position="396"/>
        <end position="647"/>
    </location>
</feature>
<dbReference type="OrthoDB" id="1316910at2"/>
<accession>A0A0C5WQD7</accession>
<gene>
    <name evidence="3" type="ORF">H744_2c2697</name>
</gene>
<dbReference type="Gene3D" id="3.30.70.270">
    <property type="match status" value="1"/>
</dbReference>
<dbReference type="Pfam" id="PF00990">
    <property type="entry name" value="GGDEF"/>
    <property type="match status" value="1"/>
</dbReference>
<dbReference type="Pfam" id="PF00563">
    <property type="entry name" value="EAL"/>
    <property type="match status" value="1"/>
</dbReference>
<dbReference type="PROSITE" id="PS50887">
    <property type="entry name" value="GGDEF"/>
    <property type="match status" value="1"/>
</dbReference>
<name>A0A0C5WQD7_9GAMM</name>
<evidence type="ECO:0000259" key="1">
    <source>
        <dbReference type="PROSITE" id="PS50883"/>
    </source>
</evidence>
<keyword evidence="4" id="KW-1185">Reference proteome</keyword>
<organism evidence="3 4">
    <name type="scientific">Photobacterium gaetbulicola Gung47</name>
    <dbReference type="NCBI Taxonomy" id="658445"/>
    <lineage>
        <taxon>Bacteria</taxon>
        <taxon>Pseudomonadati</taxon>
        <taxon>Pseudomonadota</taxon>
        <taxon>Gammaproteobacteria</taxon>
        <taxon>Vibrionales</taxon>
        <taxon>Vibrionaceae</taxon>
        <taxon>Photobacterium</taxon>
    </lineage>
</organism>
<dbReference type="EMBL" id="CP005974">
    <property type="protein sequence ID" value="AJR09353.1"/>
    <property type="molecule type" value="Genomic_DNA"/>
</dbReference>
<dbReference type="AlphaFoldDB" id="A0A0C5WQD7"/>
<dbReference type="InterPro" id="IPR001633">
    <property type="entry name" value="EAL_dom"/>
</dbReference>
<dbReference type="InterPro" id="IPR000160">
    <property type="entry name" value="GGDEF_dom"/>
</dbReference>
<dbReference type="InterPro" id="IPR035919">
    <property type="entry name" value="EAL_sf"/>
</dbReference>
<dbReference type="Pfam" id="PF13188">
    <property type="entry name" value="PAS_8"/>
    <property type="match status" value="1"/>
</dbReference>
<reference evidence="3 4" key="1">
    <citation type="submission" date="2013-05" db="EMBL/GenBank/DDBJ databases">
        <title>Complete genome sequence of the lipase-producing bacterium Photobacterium gaetbulicola Gung47.</title>
        <authorList>
            <person name="Kim Y.-O."/>
        </authorList>
    </citation>
    <scope>NUCLEOTIDE SEQUENCE [LARGE SCALE GENOMIC DNA]</scope>
    <source>
        <strain evidence="3 4">Gung47</strain>
    </source>
</reference>
<dbReference type="KEGG" id="pgb:H744_2c2697"/>
<dbReference type="CDD" id="cd01949">
    <property type="entry name" value="GGDEF"/>
    <property type="match status" value="1"/>
</dbReference>
<dbReference type="InterPro" id="IPR029787">
    <property type="entry name" value="Nucleotide_cyclase"/>
</dbReference>
<evidence type="ECO:0000259" key="2">
    <source>
        <dbReference type="PROSITE" id="PS50887"/>
    </source>
</evidence>
<dbReference type="Gene3D" id="3.20.20.450">
    <property type="entry name" value="EAL domain"/>
    <property type="match status" value="1"/>
</dbReference>
<protein>
    <submittedName>
        <fullName evidence="3">Uncharacterized protein</fullName>
    </submittedName>
</protein>
<dbReference type="SMART" id="SM00052">
    <property type="entry name" value="EAL"/>
    <property type="match status" value="1"/>
</dbReference>
<dbReference type="PANTHER" id="PTHR33121:SF70">
    <property type="entry name" value="SIGNALING PROTEIN YKOW"/>
    <property type="match status" value="1"/>
</dbReference>
<dbReference type="HOGENOM" id="CLU_000445_70_20_6"/>
<dbReference type="SMART" id="SM00267">
    <property type="entry name" value="GGDEF"/>
    <property type="match status" value="1"/>
</dbReference>
<dbReference type="PROSITE" id="PS50883">
    <property type="entry name" value="EAL"/>
    <property type="match status" value="1"/>
</dbReference>